<evidence type="ECO:0000313" key="2">
    <source>
        <dbReference type="Proteomes" id="UP001558713"/>
    </source>
</evidence>
<name>A0ABD1BAC9_CARAN</name>
<dbReference type="AlphaFoldDB" id="A0ABD1BAC9"/>
<proteinExistence type="predicted"/>
<keyword evidence="2" id="KW-1185">Reference proteome</keyword>
<dbReference type="EMBL" id="JBANAX010000436">
    <property type="protein sequence ID" value="KAL1208855.1"/>
    <property type="molecule type" value="Genomic_DNA"/>
</dbReference>
<accession>A0ABD1BAC9</accession>
<evidence type="ECO:0000313" key="1">
    <source>
        <dbReference type="EMBL" id="KAL1208855.1"/>
    </source>
</evidence>
<gene>
    <name evidence="1" type="ORF">V5N11_010533</name>
</gene>
<sequence length="103" mass="12021">MREKEIQVSDNDNEQISISYTMSKIKWNRKQIDVGDTFAFNVALDIMDENEDHEPKYITECTQRNDWPKWNEAIDAELKSLSKREVFGPVVHTSRGVKPLGHK</sequence>
<protein>
    <submittedName>
        <fullName evidence="1">Uncharacterized protein</fullName>
    </submittedName>
</protein>
<reference evidence="1 2" key="1">
    <citation type="submission" date="2024-04" db="EMBL/GenBank/DDBJ databases">
        <title>Genome assembly C_amara_ONT_v2.</title>
        <authorList>
            <person name="Yant L."/>
            <person name="Moore C."/>
            <person name="Slenker M."/>
        </authorList>
    </citation>
    <scope>NUCLEOTIDE SEQUENCE [LARGE SCALE GENOMIC DNA]</scope>
    <source>
        <tissue evidence="1">Leaf</tissue>
    </source>
</reference>
<comment type="caution">
    <text evidence="1">The sequence shown here is derived from an EMBL/GenBank/DDBJ whole genome shotgun (WGS) entry which is preliminary data.</text>
</comment>
<dbReference type="Proteomes" id="UP001558713">
    <property type="component" value="Unassembled WGS sequence"/>
</dbReference>
<organism evidence="1 2">
    <name type="scientific">Cardamine amara subsp. amara</name>
    <dbReference type="NCBI Taxonomy" id="228776"/>
    <lineage>
        <taxon>Eukaryota</taxon>
        <taxon>Viridiplantae</taxon>
        <taxon>Streptophyta</taxon>
        <taxon>Embryophyta</taxon>
        <taxon>Tracheophyta</taxon>
        <taxon>Spermatophyta</taxon>
        <taxon>Magnoliopsida</taxon>
        <taxon>eudicotyledons</taxon>
        <taxon>Gunneridae</taxon>
        <taxon>Pentapetalae</taxon>
        <taxon>rosids</taxon>
        <taxon>malvids</taxon>
        <taxon>Brassicales</taxon>
        <taxon>Brassicaceae</taxon>
        <taxon>Cardamineae</taxon>
        <taxon>Cardamine</taxon>
    </lineage>
</organism>